<dbReference type="EMBL" id="JH370141">
    <property type="protein sequence ID" value="ELA41600.1"/>
    <property type="molecule type" value="Genomic_DNA"/>
</dbReference>
<feature type="transmembrane region" description="Helical" evidence="15">
    <location>
        <begin position="92"/>
        <end position="110"/>
    </location>
</feature>
<dbReference type="Gene3D" id="3.30.2010.10">
    <property type="entry name" value="Metalloproteases ('zincins'), catalytic domain"/>
    <property type="match status" value="1"/>
</dbReference>
<feature type="transmembrane region" description="Helical" evidence="15">
    <location>
        <begin position="166"/>
        <end position="191"/>
    </location>
</feature>
<accession>L2GM98</accession>
<evidence type="ECO:0000256" key="12">
    <source>
        <dbReference type="ARBA" id="ARBA00060927"/>
    </source>
</evidence>
<protein>
    <recommendedName>
        <fullName evidence="15">CAAX prenyl protease</fullName>
        <ecNumber evidence="15">3.4.24.84</ecNumber>
    </recommendedName>
</protein>
<keyword evidence="5 15" id="KW-0378">Hydrolase</keyword>
<evidence type="ECO:0000256" key="6">
    <source>
        <dbReference type="ARBA" id="ARBA00022824"/>
    </source>
</evidence>
<feature type="signal peptide" evidence="16">
    <location>
        <begin position="1"/>
        <end position="22"/>
    </location>
</feature>
<keyword evidence="4 14" id="KW-0479">Metal-binding</keyword>
<keyword evidence="16" id="KW-0732">Signal</keyword>
<dbReference type="FunCoup" id="L2GM98">
    <property type="interactions" value="179"/>
</dbReference>
<feature type="transmembrane region" description="Helical" evidence="15">
    <location>
        <begin position="306"/>
        <end position="327"/>
    </location>
</feature>
<evidence type="ECO:0000256" key="10">
    <source>
        <dbReference type="ARBA" id="ARBA00023136"/>
    </source>
</evidence>
<dbReference type="InterPro" id="IPR027057">
    <property type="entry name" value="CAXX_Prtase_1"/>
</dbReference>
<dbReference type="GeneID" id="19882059"/>
<dbReference type="InterPro" id="IPR001915">
    <property type="entry name" value="Peptidase_M48"/>
</dbReference>
<dbReference type="OrthoDB" id="360839at2759"/>
<sequence length="398" mass="46086">MSFVVLSAIIAANSLFSTYINCRQYQKLGEKMPETAIKIYTQETWSRSVQYSKEKLIFHTLSEIVDSCKDILHLLYLEPWHLFFARRFTNPAVPFVFSYLITNQIFKIPFSAFSDFVIERRYGFNKKTLKVFVTDIFIMFLLTLCIGWPFLFTSFHIISKFSNFEIFLGGFIVVFQLFMMWIYPVVIAPLYNKFTPLEDQSLKKNVEELAAKVGFKVGKIEVMDGSKRSGHSNAYFVGFGRTKKIVFYNTILEQLNESETIAVLAHELGHWHYSHIIQLLIVGWAETFGYIFAFKMFVAEKSSQTIAISLLKFIFAASSVSVPLMLLTHSINRMFEKQADRFAVDQGYGNELKAALLKLHTENMAMPVVDWLYSAVGYSHPHVFERLEFIDQAMKKKE</sequence>
<evidence type="ECO:0000256" key="15">
    <source>
        <dbReference type="RuleBase" id="RU366005"/>
    </source>
</evidence>
<dbReference type="Pfam" id="PF01435">
    <property type="entry name" value="Peptidase_M48"/>
    <property type="match status" value="1"/>
</dbReference>
<feature type="transmembrane region" description="Helical" evidence="15">
    <location>
        <begin position="131"/>
        <end position="151"/>
    </location>
</feature>
<evidence type="ECO:0000256" key="2">
    <source>
        <dbReference type="ARBA" id="ARBA00022670"/>
    </source>
</evidence>
<evidence type="ECO:0000256" key="9">
    <source>
        <dbReference type="ARBA" id="ARBA00023049"/>
    </source>
</evidence>
<keyword evidence="20" id="KW-1185">Reference proteome</keyword>
<evidence type="ECO:0000256" key="3">
    <source>
        <dbReference type="ARBA" id="ARBA00022692"/>
    </source>
</evidence>
<evidence type="ECO:0000256" key="4">
    <source>
        <dbReference type="ARBA" id="ARBA00022723"/>
    </source>
</evidence>
<evidence type="ECO:0000256" key="13">
    <source>
        <dbReference type="PIRSR" id="PIRSR627057-1"/>
    </source>
</evidence>
<feature type="active site" evidence="13">
    <location>
        <position position="267"/>
    </location>
</feature>
<dbReference type="GO" id="GO:0005789">
    <property type="term" value="C:endoplasmic reticulum membrane"/>
    <property type="evidence" value="ECO:0007669"/>
    <property type="project" value="UniProtKB-SubCell"/>
</dbReference>
<comment type="similarity">
    <text evidence="12 15">Belongs to the peptidase M48A family.</text>
</comment>
<keyword evidence="6 15" id="KW-0256">Endoplasmic reticulum</keyword>
<dbReference type="GO" id="GO:0071586">
    <property type="term" value="P:CAAX-box protein processing"/>
    <property type="evidence" value="ECO:0007669"/>
    <property type="project" value="UniProtKB-UniRule"/>
</dbReference>
<evidence type="ECO:0000256" key="14">
    <source>
        <dbReference type="PIRSR" id="PIRSR627057-2"/>
    </source>
</evidence>
<comment type="catalytic activity">
    <reaction evidence="11 15">
        <text>Hydrolyzes the peptide bond -P2-(S-farnesyl or geranylgeranyl)C-P1'-P2'-P3'-COOH where P1' and P2' are amino acids with aliphatic side chains and P3' is any C-terminal residue.</text>
        <dbReference type="EC" id="3.4.24.84"/>
    </reaction>
</comment>
<dbReference type="GO" id="GO:0031204">
    <property type="term" value="P:post-translational protein targeting to membrane, translocation"/>
    <property type="evidence" value="ECO:0007669"/>
    <property type="project" value="EnsemblFungi"/>
</dbReference>
<evidence type="ECO:0000256" key="1">
    <source>
        <dbReference type="ARBA" id="ARBA00004477"/>
    </source>
</evidence>
<comment type="subcellular location">
    <subcellularLocation>
        <location evidence="1 15">Endoplasmic reticulum membrane</location>
        <topology evidence="1 15">Multi-pass membrane protein</topology>
    </subcellularLocation>
</comment>
<evidence type="ECO:0000256" key="16">
    <source>
        <dbReference type="SAM" id="SignalP"/>
    </source>
</evidence>
<dbReference type="Pfam" id="PF16491">
    <property type="entry name" value="Peptidase_M48_N"/>
    <property type="match status" value="1"/>
</dbReference>
<dbReference type="GO" id="GO:0005637">
    <property type="term" value="C:nuclear inner membrane"/>
    <property type="evidence" value="ECO:0007669"/>
    <property type="project" value="EnsemblFungi"/>
</dbReference>
<organism evidence="19 20">
    <name type="scientific">Vittaforma corneae (strain ATCC 50505)</name>
    <name type="common">Microsporidian parasite</name>
    <name type="synonym">Nosema corneum</name>
    <dbReference type="NCBI Taxonomy" id="993615"/>
    <lineage>
        <taxon>Eukaryota</taxon>
        <taxon>Fungi</taxon>
        <taxon>Fungi incertae sedis</taxon>
        <taxon>Microsporidia</taxon>
        <taxon>Nosematidae</taxon>
        <taxon>Vittaforma</taxon>
    </lineage>
</organism>
<dbReference type="CDD" id="cd07343">
    <property type="entry name" value="M48A_Zmpste24p_like"/>
    <property type="match status" value="1"/>
</dbReference>
<evidence type="ECO:0000256" key="8">
    <source>
        <dbReference type="ARBA" id="ARBA00022989"/>
    </source>
</evidence>
<evidence type="ECO:0000313" key="20">
    <source>
        <dbReference type="Proteomes" id="UP000011082"/>
    </source>
</evidence>
<keyword evidence="8 15" id="KW-1133">Transmembrane helix</keyword>
<dbReference type="AlphaFoldDB" id="L2GM98"/>
<evidence type="ECO:0000313" key="19">
    <source>
        <dbReference type="EMBL" id="ELA41600.1"/>
    </source>
</evidence>
<dbReference type="InterPro" id="IPR032456">
    <property type="entry name" value="Peptidase_M48_N"/>
</dbReference>
<comment type="function">
    <text evidence="15">Proteolytically removes the C-terminal three residues of farnesylated proteins.</text>
</comment>
<comment type="cofactor">
    <cofactor evidence="14 15">
        <name>Zn(2+)</name>
        <dbReference type="ChEBI" id="CHEBI:29105"/>
    </cofactor>
    <text evidence="14 15">Binds 1 zinc ion per subunit.</text>
</comment>
<feature type="binding site" evidence="14">
    <location>
        <position position="270"/>
    </location>
    <ligand>
        <name>Zn(2+)</name>
        <dbReference type="ChEBI" id="CHEBI:29105"/>
        <note>catalytic</note>
    </ligand>
</feature>
<feature type="transmembrane region" description="Helical" evidence="15">
    <location>
        <begin position="276"/>
        <end position="294"/>
    </location>
</feature>
<feature type="binding site" evidence="14">
    <location>
        <position position="266"/>
    </location>
    <ligand>
        <name>Zn(2+)</name>
        <dbReference type="ChEBI" id="CHEBI:29105"/>
        <note>catalytic</note>
    </ligand>
</feature>
<dbReference type="GO" id="GO:0120236">
    <property type="term" value="P:negative regulation of post-translational protein targeting to membrane, translocation"/>
    <property type="evidence" value="ECO:0007669"/>
    <property type="project" value="EnsemblFungi"/>
</dbReference>
<dbReference type="HOGENOM" id="CLU_025947_1_0_1"/>
<proteinExistence type="inferred from homology"/>
<evidence type="ECO:0000256" key="11">
    <source>
        <dbReference type="ARBA" id="ARBA00044456"/>
    </source>
</evidence>
<dbReference type="GO" id="GO:0046872">
    <property type="term" value="F:metal ion binding"/>
    <property type="evidence" value="ECO:0007669"/>
    <property type="project" value="UniProtKB-UniRule"/>
</dbReference>
<feature type="binding site" evidence="14">
    <location>
        <position position="336"/>
    </location>
    <ligand>
        <name>Zn(2+)</name>
        <dbReference type="ChEBI" id="CHEBI:29105"/>
        <note>catalytic</note>
    </ligand>
</feature>
<dbReference type="RefSeq" id="XP_007604794.1">
    <property type="nucleotide sequence ID" value="XM_007604732.1"/>
</dbReference>
<feature type="active site" description="Proton donor" evidence="13">
    <location>
        <position position="340"/>
    </location>
</feature>
<feature type="domain" description="CAAX prenyl protease 1 N-terminal" evidence="18">
    <location>
        <begin position="23"/>
        <end position="193"/>
    </location>
</feature>
<dbReference type="GO" id="GO:0007323">
    <property type="term" value="P:peptide pheromone maturation"/>
    <property type="evidence" value="ECO:0007669"/>
    <property type="project" value="EnsemblFungi"/>
</dbReference>
<evidence type="ECO:0000259" key="17">
    <source>
        <dbReference type="Pfam" id="PF01435"/>
    </source>
</evidence>
<keyword evidence="2 15" id="KW-0645">Protease</keyword>
<dbReference type="GO" id="GO:0036503">
    <property type="term" value="P:ERAD pathway"/>
    <property type="evidence" value="ECO:0007669"/>
    <property type="project" value="EnsemblFungi"/>
</dbReference>
<name>L2GM98_VITCO</name>
<keyword evidence="7 14" id="KW-0862">Zinc</keyword>
<dbReference type="PANTHER" id="PTHR10120">
    <property type="entry name" value="CAAX PRENYL PROTEASE 1"/>
    <property type="match status" value="1"/>
</dbReference>
<dbReference type="Proteomes" id="UP000011082">
    <property type="component" value="Unassembled WGS sequence"/>
</dbReference>
<evidence type="ECO:0000256" key="5">
    <source>
        <dbReference type="ARBA" id="ARBA00022801"/>
    </source>
</evidence>
<keyword evidence="9 15" id="KW-0482">Metalloprotease</keyword>
<dbReference type="GO" id="GO:0004222">
    <property type="term" value="F:metalloendopeptidase activity"/>
    <property type="evidence" value="ECO:0007669"/>
    <property type="project" value="UniProtKB-UniRule"/>
</dbReference>
<dbReference type="EC" id="3.4.24.84" evidence="15"/>
<gene>
    <name evidence="19" type="ORF">VICG_01348</name>
</gene>
<feature type="chain" id="PRO_5003960110" description="CAAX prenyl protease" evidence="16">
    <location>
        <begin position="23"/>
        <end position="398"/>
    </location>
</feature>
<dbReference type="FunFam" id="3.30.2010.10:FF:000002">
    <property type="entry name" value="CAAX prenyl protease"/>
    <property type="match status" value="1"/>
</dbReference>
<keyword evidence="3 15" id="KW-0812">Transmembrane</keyword>
<evidence type="ECO:0000256" key="7">
    <source>
        <dbReference type="ARBA" id="ARBA00022833"/>
    </source>
</evidence>
<keyword evidence="10 15" id="KW-0472">Membrane</keyword>
<reference evidence="20" key="1">
    <citation type="submission" date="2011-05" db="EMBL/GenBank/DDBJ databases">
        <title>The genome sequence of Vittaforma corneae strain ATCC 50505.</title>
        <authorList>
            <consortium name="The Broad Institute Genome Sequencing Platform"/>
            <person name="Cuomo C."/>
            <person name="Didier E."/>
            <person name="Bowers L."/>
            <person name="Young S.K."/>
            <person name="Zeng Q."/>
            <person name="Gargeya S."/>
            <person name="Fitzgerald M."/>
            <person name="Haas B."/>
            <person name="Abouelleil A."/>
            <person name="Alvarado L."/>
            <person name="Arachchi H.M."/>
            <person name="Berlin A."/>
            <person name="Chapman S.B."/>
            <person name="Gearin G."/>
            <person name="Goldberg J."/>
            <person name="Griggs A."/>
            <person name="Gujja S."/>
            <person name="Hansen M."/>
            <person name="Heiman D."/>
            <person name="Howarth C."/>
            <person name="Larimer J."/>
            <person name="Lui A."/>
            <person name="MacDonald P.J.P."/>
            <person name="McCowen C."/>
            <person name="Montmayeur A."/>
            <person name="Murphy C."/>
            <person name="Neiman D."/>
            <person name="Pearson M."/>
            <person name="Priest M."/>
            <person name="Roberts A."/>
            <person name="Saif S."/>
            <person name="Shea T."/>
            <person name="Sisk P."/>
            <person name="Stolte C."/>
            <person name="Sykes S."/>
            <person name="Wortman J."/>
            <person name="Nusbaum C."/>
            <person name="Birren B."/>
        </authorList>
    </citation>
    <scope>NUCLEOTIDE SEQUENCE [LARGE SCALE GENOMIC DNA]</scope>
    <source>
        <strain evidence="20">ATCC 50505</strain>
    </source>
</reference>
<evidence type="ECO:0000259" key="18">
    <source>
        <dbReference type="Pfam" id="PF16491"/>
    </source>
</evidence>
<dbReference type="STRING" id="993615.L2GM98"/>
<dbReference type="VEuPathDB" id="MicrosporidiaDB:VICG_01348"/>
<dbReference type="OMA" id="HWHYSHI"/>
<feature type="domain" description="Peptidase M48" evidence="17">
    <location>
        <begin position="196"/>
        <end position="392"/>
    </location>
</feature>
<dbReference type="InParanoid" id="L2GM98"/>